<accession>A0A6A6EL31</accession>
<organism evidence="1 2">
    <name type="scientific">Zopfia rhizophila CBS 207.26</name>
    <dbReference type="NCBI Taxonomy" id="1314779"/>
    <lineage>
        <taxon>Eukaryota</taxon>
        <taxon>Fungi</taxon>
        <taxon>Dikarya</taxon>
        <taxon>Ascomycota</taxon>
        <taxon>Pezizomycotina</taxon>
        <taxon>Dothideomycetes</taxon>
        <taxon>Dothideomycetes incertae sedis</taxon>
        <taxon>Zopfiaceae</taxon>
        <taxon>Zopfia</taxon>
    </lineage>
</organism>
<dbReference type="Proteomes" id="UP000800200">
    <property type="component" value="Unassembled WGS sequence"/>
</dbReference>
<proteinExistence type="predicted"/>
<feature type="non-terminal residue" evidence="1">
    <location>
        <position position="1"/>
    </location>
</feature>
<reference evidence="1" key="1">
    <citation type="journal article" date="2020" name="Stud. Mycol.">
        <title>101 Dothideomycetes genomes: a test case for predicting lifestyles and emergence of pathogens.</title>
        <authorList>
            <person name="Haridas S."/>
            <person name="Albert R."/>
            <person name="Binder M."/>
            <person name="Bloem J."/>
            <person name="Labutti K."/>
            <person name="Salamov A."/>
            <person name="Andreopoulos B."/>
            <person name="Baker S."/>
            <person name="Barry K."/>
            <person name="Bills G."/>
            <person name="Bluhm B."/>
            <person name="Cannon C."/>
            <person name="Castanera R."/>
            <person name="Culley D."/>
            <person name="Daum C."/>
            <person name="Ezra D."/>
            <person name="Gonzalez J."/>
            <person name="Henrissat B."/>
            <person name="Kuo A."/>
            <person name="Liang C."/>
            <person name="Lipzen A."/>
            <person name="Lutzoni F."/>
            <person name="Magnuson J."/>
            <person name="Mondo S."/>
            <person name="Nolan M."/>
            <person name="Ohm R."/>
            <person name="Pangilinan J."/>
            <person name="Park H.-J."/>
            <person name="Ramirez L."/>
            <person name="Alfaro M."/>
            <person name="Sun H."/>
            <person name="Tritt A."/>
            <person name="Yoshinaga Y."/>
            <person name="Zwiers L.-H."/>
            <person name="Turgeon B."/>
            <person name="Goodwin S."/>
            <person name="Spatafora J."/>
            <person name="Crous P."/>
            <person name="Grigoriev I."/>
        </authorList>
    </citation>
    <scope>NUCLEOTIDE SEQUENCE</scope>
    <source>
        <strain evidence="1">CBS 207.26</strain>
    </source>
</reference>
<protein>
    <recommendedName>
        <fullName evidence="3">HAT C-terminal dimerisation domain-containing protein</fullName>
    </recommendedName>
</protein>
<dbReference type="OrthoDB" id="4961408at2759"/>
<evidence type="ECO:0000313" key="1">
    <source>
        <dbReference type="EMBL" id="KAF2191652.1"/>
    </source>
</evidence>
<sequence length="94" mass="10278">AISMLSIAPMSSELGRIFSRAGILVTPRRNRLLSDIIEVYECLRLGGKVGVIRIGKYRDTVVELEAAEEEEAADRAVGVDEYGAPGRLVTAFRL</sequence>
<keyword evidence="2" id="KW-1185">Reference proteome</keyword>
<dbReference type="AlphaFoldDB" id="A0A6A6EL31"/>
<dbReference type="EMBL" id="ML994616">
    <property type="protein sequence ID" value="KAF2191652.1"/>
    <property type="molecule type" value="Genomic_DNA"/>
</dbReference>
<name>A0A6A6EL31_9PEZI</name>
<evidence type="ECO:0008006" key="3">
    <source>
        <dbReference type="Google" id="ProtNLM"/>
    </source>
</evidence>
<gene>
    <name evidence="1" type="ORF">K469DRAFT_556276</name>
</gene>
<evidence type="ECO:0000313" key="2">
    <source>
        <dbReference type="Proteomes" id="UP000800200"/>
    </source>
</evidence>